<dbReference type="Gene3D" id="1.10.8.500">
    <property type="entry name" value="HAMP domain in histidine kinase"/>
    <property type="match status" value="1"/>
</dbReference>
<proteinExistence type="predicted"/>
<comment type="subcellular location">
    <subcellularLocation>
        <location evidence="2">Cell membrane</location>
    </subcellularLocation>
</comment>
<keyword evidence="9" id="KW-0067">ATP-binding</keyword>
<dbReference type="AlphaFoldDB" id="A0A1M5QEX2"/>
<reference evidence="16" key="1">
    <citation type="submission" date="2016-11" db="EMBL/GenBank/DDBJ databases">
        <authorList>
            <person name="Varghese N."/>
            <person name="Submissions S."/>
        </authorList>
    </citation>
    <scope>NUCLEOTIDE SEQUENCE [LARGE SCALE GENOMIC DNA]</scope>
    <source>
        <strain evidence="16">DSM 15285</strain>
    </source>
</reference>
<dbReference type="GO" id="GO:0005524">
    <property type="term" value="F:ATP binding"/>
    <property type="evidence" value="ECO:0007669"/>
    <property type="project" value="UniProtKB-KW"/>
</dbReference>
<dbReference type="PANTHER" id="PTHR45453:SF1">
    <property type="entry name" value="PHOSPHATE REGULON SENSOR PROTEIN PHOR"/>
    <property type="match status" value="1"/>
</dbReference>
<evidence type="ECO:0000313" key="15">
    <source>
        <dbReference type="EMBL" id="SHH12103.1"/>
    </source>
</evidence>
<dbReference type="Pfam" id="PF02518">
    <property type="entry name" value="HATPase_c"/>
    <property type="match status" value="1"/>
</dbReference>
<dbReference type="Proteomes" id="UP000242520">
    <property type="component" value="Unassembled WGS sequence"/>
</dbReference>
<dbReference type="SMART" id="SM00091">
    <property type="entry name" value="PAS"/>
    <property type="match status" value="1"/>
</dbReference>
<evidence type="ECO:0000256" key="6">
    <source>
        <dbReference type="ARBA" id="ARBA00022679"/>
    </source>
</evidence>
<organism evidence="15 16">
    <name type="scientific">Tepidibacter thalassicus DSM 15285</name>
    <dbReference type="NCBI Taxonomy" id="1123350"/>
    <lineage>
        <taxon>Bacteria</taxon>
        <taxon>Bacillati</taxon>
        <taxon>Bacillota</taxon>
        <taxon>Clostridia</taxon>
        <taxon>Peptostreptococcales</taxon>
        <taxon>Peptostreptococcaceae</taxon>
        <taxon>Tepidibacter</taxon>
    </lineage>
</organism>
<dbReference type="InterPro" id="IPR003594">
    <property type="entry name" value="HATPase_dom"/>
</dbReference>
<dbReference type="Gene3D" id="3.30.565.10">
    <property type="entry name" value="Histidine kinase-like ATPase, C-terminal domain"/>
    <property type="match status" value="1"/>
</dbReference>
<evidence type="ECO:0000256" key="1">
    <source>
        <dbReference type="ARBA" id="ARBA00000085"/>
    </source>
</evidence>
<dbReference type="EMBL" id="FQXH01000008">
    <property type="protein sequence ID" value="SHH12103.1"/>
    <property type="molecule type" value="Genomic_DNA"/>
</dbReference>
<keyword evidence="10" id="KW-0902">Two-component regulatory system</keyword>
<keyword evidence="8 15" id="KW-0418">Kinase</keyword>
<dbReference type="SUPFAM" id="SSF158472">
    <property type="entry name" value="HAMP domain-like"/>
    <property type="match status" value="1"/>
</dbReference>
<dbReference type="FunFam" id="3.30.565.10:FF:000023">
    <property type="entry name" value="PAS domain-containing sensor histidine kinase"/>
    <property type="match status" value="1"/>
</dbReference>
<dbReference type="GO" id="GO:0005886">
    <property type="term" value="C:plasma membrane"/>
    <property type="evidence" value="ECO:0007669"/>
    <property type="project" value="UniProtKB-SubCell"/>
</dbReference>
<dbReference type="CDD" id="cd00075">
    <property type="entry name" value="HATPase"/>
    <property type="match status" value="1"/>
</dbReference>
<dbReference type="PRINTS" id="PR00344">
    <property type="entry name" value="BCTRLSENSOR"/>
</dbReference>
<feature type="coiled-coil region" evidence="12">
    <location>
        <begin position="36"/>
        <end position="63"/>
    </location>
</feature>
<accession>A0A1M5QEX2</accession>
<dbReference type="EC" id="2.7.13.3" evidence="3"/>
<dbReference type="CDD" id="cd06225">
    <property type="entry name" value="HAMP"/>
    <property type="match status" value="1"/>
</dbReference>
<keyword evidence="4" id="KW-1003">Cell membrane</keyword>
<sequence length="395" mass="45420">MRKYLKEIILVSNKVSNGDFSVKLKNQYSGDLGRLSNNFNFMIAKINNNIEELEDKNIKLKSILKSISNGIVAIDNDETILLINDVAKEFFDYKGDKFEGEKIDKVIKNDVLLNSIKKLIPLRKSTKMQVEDEKDKFYKIKVDPILLKNSENVIIGSIINIEDVTETVMAEKIRSDFVANVTHELKTPLTSINGFIETLKNNNEIDIETRNKFLDIINAESNRLRRLIDDILLLSFIENNRNDKYEEVNLFLAFKEVFDLTFNLARNKNIEYTYSFSNKDIYLNTNKDYIKQIFLNLIDNAIKYTPENGSVRVLVDDDNKNIKISVKDTGIGIPNEEISRIFERFYRVDKARSRKIGGTGLGLAIVKHIVISLNGNIEVKSKLNEGTEFIVFIPK</sequence>
<dbReference type="NCBIfam" id="TIGR00229">
    <property type="entry name" value="sensory_box"/>
    <property type="match status" value="1"/>
</dbReference>
<dbReference type="InterPro" id="IPR050351">
    <property type="entry name" value="BphY/WalK/GraS-like"/>
</dbReference>
<dbReference type="STRING" id="1123350.SAMN02744040_00870"/>
<dbReference type="CDD" id="cd00082">
    <property type="entry name" value="HisKA"/>
    <property type="match status" value="1"/>
</dbReference>
<evidence type="ECO:0000256" key="8">
    <source>
        <dbReference type="ARBA" id="ARBA00022777"/>
    </source>
</evidence>
<keyword evidence="16" id="KW-1185">Reference proteome</keyword>
<evidence type="ECO:0000256" key="4">
    <source>
        <dbReference type="ARBA" id="ARBA00022475"/>
    </source>
</evidence>
<evidence type="ECO:0000259" key="13">
    <source>
        <dbReference type="PROSITE" id="PS50109"/>
    </source>
</evidence>
<dbReference type="InterPro" id="IPR004358">
    <property type="entry name" value="Sig_transdc_His_kin-like_C"/>
</dbReference>
<evidence type="ECO:0000256" key="12">
    <source>
        <dbReference type="SAM" id="Coils"/>
    </source>
</evidence>
<dbReference type="InterPro" id="IPR003661">
    <property type="entry name" value="HisK_dim/P_dom"/>
</dbReference>
<evidence type="ECO:0000256" key="7">
    <source>
        <dbReference type="ARBA" id="ARBA00022741"/>
    </source>
</evidence>
<name>A0A1M5QEX2_9FIRM</name>
<feature type="domain" description="HAMP" evidence="14">
    <location>
        <begin position="5"/>
        <end position="51"/>
    </location>
</feature>
<keyword evidence="6" id="KW-0808">Transferase</keyword>
<dbReference type="GO" id="GO:0004721">
    <property type="term" value="F:phosphoprotein phosphatase activity"/>
    <property type="evidence" value="ECO:0007669"/>
    <property type="project" value="TreeGrafter"/>
</dbReference>
<dbReference type="PROSITE" id="PS50885">
    <property type="entry name" value="HAMP"/>
    <property type="match status" value="1"/>
</dbReference>
<evidence type="ECO:0000256" key="10">
    <source>
        <dbReference type="ARBA" id="ARBA00023012"/>
    </source>
</evidence>
<keyword evidence="5" id="KW-0597">Phosphoprotein</keyword>
<dbReference type="SUPFAM" id="SSF55785">
    <property type="entry name" value="PYP-like sensor domain (PAS domain)"/>
    <property type="match status" value="1"/>
</dbReference>
<dbReference type="GO" id="GO:0016036">
    <property type="term" value="P:cellular response to phosphate starvation"/>
    <property type="evidence" value="ECO:0007669"/>
    <property type="project" value="TreeGrafter"/>
</dbReference>
<comment type="catalytic activity">
    <reaction evidence="1">
        <text>ATP + protein L-histidine = ADP + protein N-phospho-L-histidine.</text>
        <dbReference type="EC" id="2.7.13.3"/>
    </reaction>
</comment>
<dbReference type="InterPro" id="IPR005467">
    <property type="entry name" value="His_kinase_dom"/>
</dbReference>
<dbReference type="PANTHER" id="PTHR45453">
    <property type="entry name" value="PHOSPHATE REGULON SENSOR PROTEIN PHOR"/>
    <property type="match status" value="1"/>
</dbReference>
<feature type="domain" description="Histidine kinase" evidence="13">
    <location>
        <begin position="180"/>
        <end position="395"/>
    </location>
</feature>
<dbReference type="InterPro" id="IPR003660">
    <property type="entry name" value="HAMP_dom"/>
</dbReference>
<dbReference type="SUPFAM" id="SSF55874">
    <property type="entry name" value="ATPase domain of HSP90 chaperone/DNA topoisomerase II/histidine kinase"/>
    <property type="match status" value="1"/>
</dbReference>
<dbReference type="InterPro" id="IPR036890">
    <property type="entry name" value="HATPase_C_sf"/>
</dbReference>
<dbReference type="PROSITE" id="PS50109">
    <property type="entry name" value="HIS_KIN"/>
    <property type="match status" value="1"/>
</dbReference>
<protein>
    <recommendedName>
        <fullName evidence="3">histidine kinase</fullName>
        <ecNumber evidence="3">2.7.13.3</ecNumber>
    </recommendedName>
</protein>
<dbReference type="InterPro" id="IPR036097">
    <property type="entry name" value="HisK_dim/P_sf"/>
</dbReference>
<keyword evidence="11" id="KW-0472">Membrane</keyword>
<dbReference type="Pfam" id="PF13188">
    <property type="entry name" value="PAS_8"/>
    <property type="match status" value="1"/>
</dbReference>
<gene>
    <name evidence="15" type="ORF">SAMN02744040_00870</name>
</gene>
<dbReference type="Gene3D" id="3.30.450.20">
    <property type="entry name" value="PAS domain"/>
    <property type="match status" value="1"/>
</dbReference>
<keyword evidence="12" id="KW-0175">Coiled coil</keyword>
<dbReference type="FunFam" id="1.10.287.130:FF:000008">
    <property type="entry name" value="Two-component sensor histidine kinase"/>
    <property type="match status" value="1"/>
</dbReference>
<dbReference type="Gene3D" id="1.10.287.130">
    <property type="match status" value="1"/>
</dbReference>
<dbReference type="RefSeq" id="WP_330388998.1">
    <property type="nucleotide sequence ID" value="NZ_FQXH01000008.1"/>
</dbReference>
<dbReference type="GO" id="GO:0000155">
    <property type="term" value="F:phosphorelay sensor kinase activity"/>
    <property type="evidence" value="ECO:0007669"/>
    <property type="project" value="InterPro"/>
</dbReference>
<dbReference type="SMART" id="SM00387">
    <property type="entry name" value="HATPase_c"/>
    <property type="match status" value="1"/>
</dbReference>
<evidence type="ECO:0000256" key="2">
    <source>
        <dbReference type="ARBA" id="ARBA00004236"/>
    </source>
</evidence>
<evidence type="ECO:0000259" key="14">
    <source>
        <dbReference type="PROSITE" id="PS50885"/>
    </source>
</evidence>
<evidence type="ECO:0000256" key="9">
    <source>
        <dbReference type="ARBA" id="ARBA00022840"/>
    </source>
</evidence>
<evidence type="ECO:0000256" key="3">
    <source>
        <dbReference type="ARBA" id="ARBA00012438"/>
    </source>
</evidence>
<evidence type="ECO:0000256" key="11">
    <source>
        <dbReference type="ARBA" id="ARBA00023136"/>
    </source>
</evidence>
<dbReference type="InterPro" id="IPR000014">
    <property type="entry name" value="PAS"/>
</dbReference>
<dbReference type="InterPro" id="IPR035965">
    <property type="entry name" value="PAS-like_dom_sf"/>
</dbReference>
<dbReference type="Pfam" id="PF00512">
    <property type="entry name" value="HisKA"/>
    <property type="match status" value="1"/>
</dbReference>
<keyword evidence="7" id="KW-0547">Nucleotide-binding</keyword>
<dbReference type="SUPFAM" id="SSF47384">
    <property type="entry name" value="Homodimeric domain of signal transducing histidine kinase"/>
    <property type="match status" value="1"/>
</dbReference>
<evidence type="ECO:0000256" key="5">
    <source>
        <dbReference type="ARBA" id="ARBA00022553"/>
    </source>
</evidence>
<evidence type="ECO:0000313" key="16">
    <source>
        <dbReference type="Proteomes" id="UP000242520"/>
    </source>
</evidence>
<dbReference type="SMART" id="SM00388">
    <property type="entry name" value="HisKA"/>
    <property type="match status" value="1"/>
</dbReference>